<dbReference type="Proteomes" id="UP000655016">
    <property type="component" value="Unassembled WGS sequence"/>
</dbReference>
<dbReference type="PROSITE" id="PS51257">
    <property type="entry name" value="PROKAR_LIPOPROTEIN"/>
    <property type="match status" value="1"/>
</dbReference>
<accession>A0ABQ1TUP6</accession>
<feature type="domain" description="DUF4142" evidence="1">
    <location>
        <begin position="62"/>
        <end position="180"/>
    </location>
</feature>
<proteinExistence type="predicted"/>
<gene>
    <name evidence="2" type="ORF">GCM10011518_11760</name>
</gene>
<evidence type="ECO:0000259" key="1">
    <source>
        <dbReference type="Pfam" id="PF13628"/>
    </source>
</evidence>
<dbReference type="Pfam" id="PF13628">
    <property type="entry name" value="DUF4142"/>
    <property type="match status" value="1"/>
</dbReference>
<comment type="caution">
    <text evidence="2">The sequence shown here is derived from an EMBL/GenBank/DDBJ whole genome shotgun (WGS) entry which is preliminary data.</text>
</comment>
<organism evidence="2 3">
    <name type="scientific">Flavobacterium limi</name>
    <dbReference type="NCBI Taxonomy" id="2045105"/>
    <lineage>
        <taxon>Bacteria</taxon>
        <taxon>Pseudomonadati</taxon>
        <taxon>Bacteroidota</taxon>
        <taxon>Flavobacteriia</taxon>
        <taxon>Flavobacteriales</taxon>
        <taxon>Flavobacteriaceae</taxon>
        <taxon>Flavobacterium</taxon>
    </lineage>
</organism>
<dbReference type="InterPro" id="IPR025419">
    <property type="entry name" value="DUF4142"/>
</dbReference>
<sequence length="186" mass="21326">MSSSKPLFFKAIFFVILILAISSCNKKKNPENKNNKYVLTKDPEEIEAYFFVATSKTTKSIISKSQLVQQKSLQTSVKDISIQIENSQNKLLQEINKIAVQKLIIINEINATVTNKDVYELKSQKNTDFDKAYLNSVSKSLSETIRLFESIANETNDTVILKLVTHYLPKQYEILRQTEKIKKTIN</sequence>
<reference evidence="3" key="1">
    <citation type="journal article" date="2019" name="Int. J. Syst. Evol. Microbiol.">
        <title>The Global Catalogue of Microorganisms (GCM) 10K type strain sequencing project: providing services to taxonomists for standard genome sequencing and annotation.</title>
        <authorList>
            <consortium name="The Broad Institute Genomics Platform"/>
            <consortium name="The Broad Institute Genome Sequencing Center for Infectious Disease"/>
            <person name="Wu L."/>
            <person name="Ma J."/>
        </authorList>
    </citation>
    <scope>NUCLEOTIDE SEQUENCE [LARGE SCALE GENOMIC DNA]</scope>
    <source>
        <strain evidence="3">CGMCC 1.16060</strain>
    </source>
</reference>
<dbReference type="RefSeq" id="WP_163393531.1">
    <property type="nucleotide sequence ID" value="NZ_BMKP01000002.1"/>
</dbReference>
<evidence type="ECO:0000313" key="2">
    <source>
        <dbReference type="EMBL" id="GGF04198.1"/>
    </source>
</evidence>
<keyword evidence="3" id="KW-1185">Reference proteome</keyword>
<evidence type="ECO:0000313" key="3">
    <source>
        <dbReference type="Proteomes" id="UP000655016"/>
    </source>
</evidence>
<name>A0ABQ1TUP6_9FLAO</name>
<dbReference type="EMBL" id="BMKP01000002">
    <property type="protein sequence ID" value="GGF04198.1"/>
    <property type="molecule type" value="Genomic_DNA"/>
</dbReference>
<protein>
    <recommendedName>
        <fullName evidence="1">DUF4142 domain-containing protein</fullName>
    </recommendedName>
</protein>